<reference evidence="1" key="1">
    <citation type="submission" date="2023-04" db="EMBL/GenBank/DDBJ databases">
        <title>A chromosome-level genome assembly of the parasitoid wasp Eretmocerus hayati.</title>
        <authorList>
            <person name="Zhong Y."/>
            <person name="Liu S."/>
            <person name="Liu Y."/>
        </authorList>
    </citation>
    <scope>NUCLEOTIDE SEQUENCE</scope>
    <source>
        <strain evidence="1">ZJU_SS_LIU_2023</strain>
    </source>
</reference>
<evidence type="ECO:0000313" key="2">
    <source>
        <dbReference type="Proteomes" id="UP001239111"/>
    </source>
</evidence>
<evidence type="ECO:0000313" key="1">
    <source>
        <dbReference type="EMBL" id="KAJ8675611.1"/>
    </source>
</evidence>
<accession>A0ACC2NYC8</accession>
<organism evidence="1 2">
    <name type="scientific">Eretmocerus hayati</name>
    <dbReference type="NCBI Taxonomy" id="131215"/>
    <lineage>
        <taxon>Eukaryota</taxon>
        <taxon>Metazoa</taxon>
        <taxon>Ecdysozoa</taxon>
        <taxon>Arthropoda</taxon>
        <taxon>Hexapoda</taxon>
        <taxon>Insecta</taxon>
        <taxon>Pterygota</taxon>
        <taxon>Neoptera</taxon>
        <taxon>Endopterygota</taxon>
        <taxon>Hymenoptera</taxon>
        <taxon>Apocrita</taxon>
        <taxon>Proctotrupomorpha</taxon>
        <taxon>Chalcidoidea</taxon>
        <taxon>Aphelinidae</taxon>
        <taxon>Aphelininae</taxon>
        <taxon>Eretmocerus</taxon>
    </lineage>
</organism>
<dbReference type="EMBL" id="CM056742">
    <property type="protein sequence ID" value="KAJ8675611.1"/>
    <property type="molecule type" value="Genomic_DNA"/>
</dbReference>
<comment type="caution">
    <text evidence="1">The sequence shown here is derived from an EMBL/GenBank/DDBJ whole genome shotgun (WGS) entry which is preliminary data.</text>
</comment>
<sequence>MFSITSLLVAQFCAICYLKIDSLAEPLLGNEHSEIRKTSEIHVTSVAVIVDKYSINNANAHLCTGTLVTRTQILTAASCLKKISNVNQLEVIFGTTNTIAPRHRKFDVLSKLTYEDWCKNRRNCFLEEHTDDICILKLKTPAVGIPAATISGLNGFAKDIATPVSGTRAKLLGWGHTKDEIRPKEPVKGNTYILSKGACEERVKKQISSCLSDVVLPEKVLCSAANPPVLGAQGDFGGPVSFDNDRSISAILIQRCPIYHPNDIRQDQVNLLLYLAFYRGFLSSTLEF</sequence>
<keyword evidence="2" id="KW-1185">Reference proteome</keyword>
<protein>
    <submittedName>
        <fullName evidence="1">Uncharacterized protein</fullName>
    </submittedName>
</protein>
<proteinExistence type="predicted"/>
<name>A0ACC2NYC8_9HYME</name>
<gene>
    <name evidence="1" type="ORF">QAD02_011397</name>
</gene>
<dbReference type="Proteomes" id="UP001239111">
    <property type="component" value="Chromosome 2"/>
</dbReference>